<evidence type="ECO:0000256" key="5">
    <source>
        <dbReference type="ARBA" id="ARBA00022741"/>
    </source>
</evidence>
<dbReference type="PROSITE" id="PS50975">
    <property type="entry name" value="ATP_GRASP"/>
    <property type="match status" value="1"/>
</dbReference>
<evidence type="ECO:0000256" key="10">
    <source>
        <dbReference type="PIRSR" id="PIRSR001594-1"/>
    </source>
</evidence>
<keyword evidence="18" id="KW-0670">Pyruvate</keyword>
<feature type="binding site" evidence="12">
    <location>
        <position position="541"/>
    </location>
    <ligand>
        <name>Mn(2+)</name>
        <dbReference type="ChEBI" id="CHEBI:29035"/>
    </ligand>
</feature>
<comment type="caution">
    <text evidence="18">The sequence shown here is derived from an EMBL/GenBank/DDBJ whole genome shotgun (WGS) entry which is preliminary data.</text>
</comment>
<evidence type="ECO:0000256" key="11">
    <source>
        <dbReference type="PIRSR" id="PIRSR001594-2"/>
    </source>
</evidence>
<feature type="domain" description="ATP-grasp" evidence="15">
    <location>
        <begin position="123"/>
        <end position="319"/>
    </location>
</feature>
<evidence type="ECO:0000256" key="9">
    <source>
        <dbReference type="PIRNR" id="PIRNR001594"/>
    </source>
</evidence>
<dbReference type="InterPro" id="IPR011764">
    <property type="entry name" value="Biotin_carboxylation_dom"/>
</dbReference>
<keyword evidence="19" id="KW-1185">Reference proteome</keyword>
<evidence type="ECO:0000313" key="18">
    <source>
        <dbReference type="EMBL" id="MDO5456768.1"/>
    </source>
</evidence>
<dbReference type="InterPro" id="IPR000089">
    <property type="entry name" value="Biotin_lipoyl"/>
</dbReference>
<dbReference type="SUPFAM" id="SSF56059">
    <property type="entry name" value="Glutathione synthetase ATP-binding domain-like"/>
    <property type="match status" value="1"/>
</dbReference>
<dbReference type="AlphaFoldDB" id="A0AA43RJV0"/>
<feature type="binding site" evidence="11">
    <location>
        <position position="203"/>
    </location>
    <ligand>
        <name>ATP</name>
        <dbReference type="ChEBI" id="CHEBI:30616"/>
    </ligand>
</feature>
<dbReference type="GO" id="GO:0006094">
    <property type="term" value="P:gluconeogenesis"/>
    <property type="evidence" value="ECO:0007669"/>
    <property type="project" value="InterPro"/>
</dbReference>
<feature type="binding site" evidence="11">
    <location>
        <position position="613"/>
    </location>
    <ligand>
        <name>substrate</name>
    </ligand>
</feature>
<dbReference type="PIRSF" id="PIRSF001594">
    <property type="entry name" value="Pyruv_carbox"/>
    <property type="match status" value="1"/>
</dbReference>
<dbReference type="InterPro" id="IPR003379">
    <property type="entry name" value="Carboxylase_cons_dom"/>
</dbReference>
<dbReference type="Gene3D" id="2.40.50.100">
    <property type="match status" value="1"/>
</dbReference>
<dbReference type="SUPFAM" id="SSF51569">
    <property type="entry name" value="Aldolase"/>
    <property type="match status" value="1"/>
</dbReference>
<dbReference type="NCBIfam" id="TIGR01235">
    <property type="entry name" value="pyruv_carbox"/>
    <property type="match status" value="1"/>
</dbReference>
<dbReference type="SUPFAM" id="SSF51246">
    <property type="entry name" value="Rudiment single hybrid motif"/>
    <property type="match status" value="1"/>
</dbReference>
<name>A0AA43RJV0_9LACT</name>
<dbReference type="InterPro" id="IPR005482">
    <property type="entry name" value="Biotin_COase_C"/>
</dbReference>
<dbReference type="InterPro" id="IPR016185">
    <property type="entry name" value="PreATP-grasp_dom_sf"/>
</dbReference>
<keyword evidence="6 9" id="KW-0067">ATP-binding</keyword>
<dbReference type="InterPro" id="IPR005479">
    <property type="entry name" value="CPAse_ATP-bd"/>
</dbReference>
<evidence type="ECO:0000259" key="15">
    <source>
        <dbReference type="PROSITE" id="PS50975"/>
    </source>
</evidence>
<dbReference type="FunFam" id="3.20.20.70:FF:000033">
    <property type="entry name" value="Pyruvate carboxylase"/>
    <property type="match status" value="1"/>
</dbReference>
<dbReference type="InterPro" id="IPR000891">
    <property type="entry name" value="PYR_CT"/>
</dbReference>
<evidence type="ECO:0000313" key="19">
    <source>
        <dbReference type="Proteomes" id="UP001171751"/>
    </source>
</evidence>
<comment type="cofactor">
    <cofactor evidence="1 9">
        <name>biotin</name>
        <dbReference type="ChEBI" id="CHEBI:57586"/>
    </cofactor>
</comment>
<dbReference type="Pfam" id="PF00364">
    <property type="entry name" value="Biotin_lipoyl"/>
    <property type="match status" value="1"/>
</dbReference>
<feature type="binding site" evidence="11">
    <location>
        <position position="238"/>
    </location>
    <ligand>
        <name>ATP</name>
        <dbReference type="ChEBI" id="CHEBI:30616"/>
    </ligand>
</feature>
<feature type="binding site" evidence="12">
    <location>
        <position position="742"/>
    </location>
    <ligand>
        <name>Mn(2+)</name>
        <dbReference type="ChEBI" id="CHEBI:29035"/>
    </ligand>
</feature>
<dbReference type="GO" id="GO:0005737">
    <property type="term" value="C:cytoplasm"/>
    <property type="evidence" value="ECO:0007669"/>
    <property type="project" value="TreeGrafter"/>
</dbReference>
<comment type="catalytic activity">
    <reaction evidence="9">
        <text>hydrogencarbonate + pyruvate + ATP = oxaloacetate + ADP + phosphate + H(+)</text>
        <dbReference type="Rhea" id="RHEA:20844"/>
        <dbReference type="ChEBI" id="CHEBI:15361"/>
        <dbReference type="ChEBI" id="CHEBI:15378"/>
        <dbReference type="ChEBI" id="CHEBI:16452"/>
        <dbReference type="ChEBI" id="CHEBI:17544"/>
        <dbReference type="ChEBI" id="CHEBI:30616"/>
        <dbReference type="ChEBI" id="CHEBI:43474"/>
        <dbReference type="ChEBI" id="CHEBI:456216"/>
        <dbReference type="EC" id="6.4.1.1"/>
    </reaction>
</comment>
<dbReference type="PROSITE" id="PS00867">
    <property type="entry name" value="CPSASE_2"/>
    <property type="match status" value="1"/>
</dbReference>
<dbReference type="SUPFAM" id="SSF89000">
    <property type="entry name" value="post-HMGL domain-like"/>
    <property type="match status" value="1"/>
</dbReference>
<reference evidence="18" key="1">
    <citation type="submission" date="2023-07" db="EMBL/GenBank/DDBJ databases">
        <title>Between Cages and Wild: Unraveling the Impact of Captivity on Animal Microbiomes and Antimicrobial Resistance.</title>
        <authorList>
            <person name="Schmartz G.P."/>
            <person name="Rehner J."/>
            <person name="Schuff M.J."/>
            <person name="Becker S.L."/>
            <person name="Kravczyk M."/>
            <person name="Gurevich A."/>
            <person name="Francke R."/>
            <person name="Mueller R."/>
            <person name="Keller V."/>
            <person name="Keller A."/>
        </authorList>
    </citation>
    <scope>NUCLEOTIDE SEQUENCE</scope>
    <source>
        <strain evidence="18">S39M_St_73</strain>
    </source>
</reference>
<dbReference type="InterPro" id="IPR011761">
    <property type="entry name" value="ATP-grasp"/>
</dbReference>
<dbReference type="EC" id="6.4.1.1" evidence="2 9"/>
<dbReference type="SUPFAM" id="SSF51230">
    <property type="entry name" value="Single hybrid motif"/>
    <property type="match status" value="1"/>
</dbReference>
<dbReference type="Proteomes" id="UP001171751">
    <property type="component" value="Unassembled WGS sequence"/>
</dbReference>
<dbReference type="PROSITE" id="PS50968">
    <property type="entry name" value="BIOTINYL_LIPOYL"/>
    <property type="match status" value="1"/>
</dbReference>
<keyword evidence="7" id="KW-0464">Manganese</keyword>
<evidence type="ECO:0000259" key="16">
    <source>
        <dbReference type="PROSITE" id="PS50979"/>
    </source>
</evidence>
<accession>A0AA43RJV0</accession>
<dbReference type="Pfam" id="PF02786">
    <property type="entry name" value="CPSase_L_D2"/>
    <property type="match status" value="1"/>
</dbReference>
<dbReference type="CDD" id="cd07937">
    <property type="entry name" value="DRE_TIM_PC_TC_5S"/>
    <property type="match status" value="1"/>
</dbReference>
<comment type="function">
    <text evidence="9">Catalyzes a 2-step reaction, involving the ATP-dependent carboxylation of the covalently attached biotin in the first step and the transfer of the carboxyl group to pyruvate in the second.</text>
</comment>
<evidence type="ECO:0000256" key="2">
    <source>
        <dbReference type="ARBA" id="ARBA00013057"/>
    </source>
</evidence>
<feature type="modified residue" description="N6-biotinyllysine" evidence="13">
    <location>
        <position position="1112"/>
    </location>
</feature>
<gene>
    <name evidence="18" type="ORF">Q4F26_00345</name>
</gene>
<dbReference type="PANTHER" id="PTHR43778">
    <property type="entry name" value="PYRUVATE CARBOXYLASE"/>
    <property type="match status" value="1"/>
</dbReference>
<dbReference type="PANTHER" id="PTHR43778:SF2">
    <property type="entry name" value="PYRUVATE CARBOXYLASE, MITOCHONDRIAL"/>
    <property type="match status" value="1"/>
</dbReference>
<evidence type="ECO:0000256" key="6">
    <source>
        <dbReference type="ARBA" id="ARBA00022840"/>
    </source>
</evidence>
<dbReference type="FunFam" id="3.30.1490.20:FF:000018">
    <property type="entry name" value="Biotin carboxylase"/>
    <property type="match status" value="1"/>
</dbReference>
<dbReference type="NCBIfam" id="NF006761">
    <property type="entry name" value="PRK09282.1"/>
    <property type="match status" value="1"/>
</dbReference>
<dbReference type="SMART" id="SM00878">
    <property type="entry name" value="Biotin_carb_C"/>
    <property type="match status" value="1"/>
</dbReference>
<dbReference type="EMBL" id="JAUNQW010000001">
    <property type="protein sequence ID" value="MDO5456768.1"/>
    <property type="molecule type" value="Genomic_DNA"/>
</dbReference>
<feature type="binding site" evidence="11">
    <location>
        <position position="875"/>
    </location>
    <ligand>
        <name>substrate</name>
    </ligand>
</feature>
<feature type="binding site" description="via carbamate group" evidence="12">
    <location>
        <position position="711"/>
    </location>
    <ligand>
        <name>Mn(2+)</name>
        <dbReference type="ChEBI" id="CHEBI:29035"/>
    </ligand>
</feature>
<feature type="binding site" evidence="12">
    <location>
        <position position="740"/>
    </location>
    <ligand>
        <name>Mn(2+)</name>
        <dbReference type="ChEBI" id="CHEBI:29035"/>
    </ligand>
</feature>
<dbReference type="Pfam" id="PF02436">
    <property type="entry name" value="PYC_OADA"/>
    <property type="match status" value="1"/>
</dbReference>
<dbReference type="InterPro" id="IPR005481">
    <property type="entry name" value="BC-like_N"/>
</dbReference>
<dbReference type="NCBIfam" id="NF009554">
    <property type="entry name" value="PRK12999.1"/>
    <property type="match status" value="1"/>
</dbReference>
<dbReference type="InterPro" id="IPR055268">
    <property type="entry name" value="PCB-like"/>
</dbReference>
<keyword evidence="5 9" id="KW-0547">Nucleotide-binding</keyword>
<dbReference type="SUPFAM" id="SSF52440">
    <property type="entry name" value="PreATP-grasp domain"/>
    <property type="match status" value="1"/>
</dbReference>
<evidence type="ECO:0000256" key="3">
    <source>
        <dbReference type="ARBA" id="ARBA00022598"/>
    </source>
</evidence>
<keyword evidence="8 9" id="KW-0092">Biotin</keyword>
<feature type="domain" description="Biotin carboxylation" evidence="16">
    <location>
        <begin position="3"/>
        <end position="455"/>
    </location>
</feature>
<dbReference type="Pfam" id="PF02785">
    <property type="entry name" value="Biotin_carb_C"/>
    <property type="match status" value="1"/>
</dbReference>
<feature type="domain" description="Pyruvate carboxyltransferase" evidence="17">
    <location>
        <begin position="532"/>
        <end position="803"/>
    </location>
</feature>
<feature type="active site" evidence="10">
    <location>
        <position position="294"/>
    </location>
</feature>
<dbReference type="Gene3D" id="3.20.20.70">
    <property type="entry name" value="Aldolase class I"/>
    <property type="match status" value="1"/>
</dbReference>
<dbReference type="Pfam" id="PF00682">
    <property type="entry name" value="HMGL-like"/>
    <property type="match status" value="1"/>
</dbReference>
<dbReference type="PROSITE" id="PS50991">
    <property type="entry name" value="PYR_CT"/>
    <property type="match status" value="1"/>
</dbReference>
<dbReference type="FunFam" id="3.40.50.20:FF:000010">
    <property type="entry name" value="Propionyl-CoA carboxylase subunit alpha"/>
    <property type="match status" value="1"/>
</dbReference>
<dbReference type="GO" id="GO:0005524">
    <property type="term" value="F:ATP binding"/>
    <property type="evidence" value="ECO:0007669"/>
    <property type="project" value="UniProtKB-UniRule"/>
</dbReference>
<dbReference type="Pfam" id="PF00289">
    <property type="entry name" value="Biotin_carb_N"/>
    <property type="match status" value="1"/>
</dbReference>
<dbReference type="GO" id="GO:0046872">
    <property type="term" value="F:metal ion binding"/>
    <property type="evidence" value="ECO:0007669"/>
    <property type="project" value="UniProtKB-KW"/>
</dbReference>
<feature type="binding site" evidence="11">
    <location>
        <position position="119"/>
    </location>
    <ligand>
        <name>ATP</name>
        <dbReference type="ChEBI" id="CHEBI:30616"/>
    </ligand>
</feature>
<evidence type="ECO:0000256" key="13">
    <source>
        <dbReference type="PIRSR" id="PIRSR001594-4"/>
    </source>
</evidence>
<dbReference type="InterPro" id="IPR005930">
    <property type="entry name" value="Pyruv_COase"/>
</dbReference>
<dbReference type="Gene3D" id="3.10.600.10">
    <property type="entry name" value="pyruvate carboxylase f1077a mutant domain"/>
    <property type="match status" value="1"/>
</dbReference>
<feature type="domain" description="Lipoyl-binding" evidence="14">
    <location>
        <begin position="1071"/>
        <end position="1146"/>
    </location>
</feature>
<evidence type="ECO:0000256" key="1">
    <source>
        <dbReference type="ARBA" id="ARBA00001953"/>
    </source>
</evidence>
<keyword evidence="4 12" id="KW-0479">Metal-binding</keyword>
<keyword evidence="3 9" id="KW-0436">Ligase</keyword>
<organism evidence="18 19">
    <name type="scientific">Atopococcus tabaci</name>
    <dbReference type="NCBI Taxonomy" id="269774"/>
    <lineage>
        <taxon>Bacteria</taxon>
        <taxon>Bacillati</taxon>
        <taxon>Bacillota</taxon>
        <taxon>Bacilli</taxon>
        <taxon>Lactobacillales</taxon>
        <taxon>Carnobacteriaceae</taxon>
        <taxon>Atopococcus</taxon>
    </lineage>
</organism>
<evidence type="ECO:0000256" key="8">
    <source>
        <dbReference type="ARBA" id="ARBA00023267"/>
    </source>
</evidence>
<sequence>MNKIQKVLVANRGEIALRIMQACEELDIKTVAIYSKEDQNSQHRFKADEAFLVGEDKSPTAAYLDIENIIELAKENDVDAIHPGYGFLSENLEFAKRCGEEGIKFVGPNLEHLEMFGNKTRARDTAIEAGLKVVPGTDGAVDSVQEVKDFAEEHGYPIMIKAVSGGGGKGMRIIREEAEVQESYDRAKSESMNSFGDDSLYVEKFIENPKHIEVQILGDEHRNIVHLFERDCSVQRRHQKVVEVAPSFSLTESVREELAQAALQLAQNIKYINAGTVEFLVSGEDFYFIEVNPRIQVEHTITELVTGIDIVKAQLLVADGENLHEEKINIPSQESITLDGYAIQCRVTTEDPANDFAPDSGRIVNYVAPSGIGVRLDQGNAHDGAVISPHYDSLLVKICAYGESISDVLDKTERALDETRIVGLKTNIAFLKNIIKHPLFKSGDYSTNLINNHPELFDTDEAKDRDVKLLNYLANVTVNGFPGISDDTKPKFETRSVPSITSMASDQRTLKHILDKEGPDAVVKAVLAEDDALITDTTLRDAHQSILTTRLRTRDMLELAPYINATMKDAFSLEMWGGATFDVAYNFLNESPWDRLERLRQAIPDIPFQMLLRASNAVGYKNYPDNVIKKFIEQSAEDGIDVFRIFDSLNWMETLKLPLEAALETGKLVEGTVCYTGDILDPERSSTYTLDYYVDMAKELEAYGVHTLGIKDMSGILKPEAAYLLVKTLKDEVNIPIHLHMHDTAGNAVTAYSRAIDAGVDIVDVANAAISGTNSQPDGNALYYARQGKDRGVKVNPDANDEMEKYWSTTRQYYKPFESDLVSPWTGVYKYEMPGGQYSNILAQARSVGLGDRFDEVLEMYRRVNLLFGDIIKVTPSSKVVGDMSLFMVQNDLDEETVISEGKNLDFPDSVVSFMRGEIGQTVNGFNKELQEVIVKNGDIITDRPGNHIPAYDYEAAKEELLEIMPEEEIDDRALLSNAIYPKVFKDYIINHETFDKIEVLDSPSFFYGLDFGEEIDVTLRNGKQVTIKYLAQGPVKEDGQRTMFYSLNGKPVAVEVIDHNLSDSVALKAKADKTNPKHVGAQMPGTVISISCKVGDEVKQNDTIIVTEAMKMESAIHATSDGVIKEIYVNEGEQIEGGDLLIEFE</sequence>
<evidence type="ECO:0000256" key="7">
    <source>
        <dbReference type="ARBA" id="ARBA00023211"/>
    </source>
</evidence>
<dbReference type="InterPro" id="IPR011054">
    <property type="entry name" value="Rudment_hybrid_motif"/>
</dbReference>
<evidence type="ECO:0000259" key="14">
    <source>
        <dbReference type="PROSITE" id="PS50968"/>
    </source>
</evidence>
<dbReference type="FunFam" id="2.40.50.100:FF:000003">
    <property type="entry name" value="Acetyl-CoA carboxylase biotin carboxyl carrier protein"/>
    <property type="match status" value="1"/>
</dbReference>
<dbReference type="PROSITE" id="PS50979">
    <property type="entry name" value="BC"/>
    <property type="match status" value="1"/>
</dbReference>
<dbReference type="GO" id="GO:0004736">
    <property type="term" value="F:pyruvate carboxylase activity"/>
    <property type="evidence" value="ECO:0007669"/>
    <property type="project" value="UniProtKB-EC"/>
</dbReference>
<dbReference type="InterPro" id="IPR013785">
    <property type="entry name" value="Aldolase_TIM"/>
</dbReference>
<dbReference type="CDD" id="cd06850">
    <property type="entry name" value="biotinyl_domain"/>
    <property type="match status" value="1"/>
</dbReference>
<dbReference type="Gene3D" id="3.30.470.20">
    <property type="entry name" value="ATP-grasp fold, B domain"/>
    <property type="match status" value="1"/>
</dbReference>
<evidence type="ECO:0000256" key="4">
    <source>
        <dbReference type="ARBA" id="ARBA00022723"/>
    </source>
</evidence>
<protein>
    <recommendedName>
        <fullName evidence="2 9">Pyruvate carboxylase</fullName>
        <ecNumber evidence="2 9">6.4.1.1</ecNumber>
    </recommendedName>
</protein>
<evidence type="ECO:0000256" key="12">
    <source>
        <dbReference type="PIRSR" id="PIRSR001594-3"/>
    </source>
</evidence>
<evidence type="ECO:0000259" key="17">
    <source>
        <dbReference type="PROSITE" id="PS50991"/>
    </source>
</evidence>
<proteinExistence type="predicted"/>
<feature type="modified residue" description="N6-carboxylysine" evidence="13">
    <location>
        <position position="711"/>
    </location>
</feature>
<dbReference type="InterPro" id="IPR011053">
    <property type="entry name" value="Single_hybrid_motif"/>
</dbReference>